<evidence type="ECO:0000313" key="3">
    <source>
        <dbReference type="Proteomes" id="UP001597041"/>
    </source>
</evidence>
<sequence>MRYKKITLLLLFMMFLVGCHHTNESSNSENPNIQHLSTNSSQDTAAQAKEFLMGQDDIKAVHAVNTKDTLLVTIEIPHHERFSLQDKKETYQKELKKIFPDFTVELSTDQKIVLETSKLEEKMKNQTITEEEIKKRIEKIIQLSKEQT</sequence>
<name>A0ABW3NGV9_9BACI</name>
<evidence type="ECO:0000313" key="2">
    <source>
        <dbReference type="EMBL" id="MFD1066074.1"/>
    </source>
</evidence>
<reference evidence="3" key="1">
    <citation type="journal article" date="2019" name="Int. J. Syst. Evol. Microbiol.">
        <title>The Global Catalogue of Microorganisms (GCM) 10K type strain sequencing project: providing services to taxonomists for standard genome sequencing and annotation.</title>
        <authorList>
            <consortium name="The Broad Institute Genomics Platform"/>
            <consortium name="The Broad Institute Genome Sequencing Center for Infectious Disease"/>
            <person name="Wu L."/>
            <person name="Ma J."/>
        </authorList>
    </citation>
    <scope>NUCLEOTIDE SEQUENCE [LARGE SCALE GENOMIC DNA]</scope>
    <source>
        <strain evidence="3">CCUG 56608</strain>
    </source>
</reference>
<keyword evidence="3" id="KW-1185">Reference proteome</keyword>
<dbReference type="Proteomes" id="UP001597041">
    <property type="component" value="Unassembled WGS sequence"/>
</dbReference>
<feature type="signal peptide" evidence="1">
    <location>
        <begin position="1"/>
        <end position="22"/>
    </location>
</feature>
<dbReference type="EMBL" id="JBHTKK010000008">
    <property type="protein sequence ID" value="MFD1066074.1"/>
    <property type="molecule type" value="Genomic_DNA"/>
</dbReference>
<organism evidence="2 3">
    <name type="scientific">Oceanobacillus locisalsi</name>
    <dbReference type="NCBI Taxonomy" id="546107"/>
    <lineage>
        <taxon>Bacteria</taxon>
        <taxon>Bacillati</taxon>
        <taxon>Bacillota</taxon>
        <taxon>Bacilli</taxon>
        <taxon>Bacillales</taxon>
        <taxon>Bacillaceae</taxon>
        <taxon>Oceanobacillus</taxon>
    </lineage>
</organism>
<gene>
    <name evidence="2" type="ORF">ACFQ19_08560</name>
</gene>
<accession>A0ABW3NGV9</accession>
<comment type="caution">
    <text evidence="2">The sequence shown here is derived from an EMBL/GenBank/DDBJ whole genome shotgun (WGS) entry which is preliminary data.</text>
</comment>
<proteinExistence type="predicted"/>
<protein>
    <recommendedName>
        <fullName evidence="4">Sporulation protein</fullName>
    </recommendedName>
</protein>
<evidence type="ECO:0000256" key="1">
    <source>
        <dbReference type="SAM" id="SignalP"/>
    </source>
</evidence>
<evidence type="ECO:0008006" key="4">
    <source>
        <dbReference type="Google" id="ProtNLM"/>
    </source>
</evidence>
<feature type="chain" id="PRO_5047108544" description="Sporulation protein" evidence="1">
    <location>
        <begin position="23"/>
        <end position="148"/>
    </location>
</feature>
<dbReference type="PROSITE" id="PS51257">
    <property type="entry name" value="PROKAR_LIPOPROTEIN"/>
    <property type="match status" value="1"/>
</dbReference>
<dbReference type="RefSeq" id="WP_379591662.1">
    <property type="nucleotide sequence ID" value="NZ_JBHTKK010000008.1"/>
</dbReference>
<keyword evidence="1" id="KW-0732">Signal</keyword>